<dbReference type="PANTHER" id="PTHR40765:SF2">
    <property type="entry name" value="ESX-2 SECRETION SYSTEM ATPASE ECCB2"/>
    <property type="match status" value="1"/>
</dbReference>
<protein>
    <submittedName>
        <fullName evidence="2">Type VII secretion protein EccB</fullName>
    </submittedName>
</protein>
<keyword evidence="3" id="KW-1185">Reference proteome</keyword>
<keyword evidence="1" id="KW-0812">Transmembrane</keyword>
<reference evidence="2 3" key="1">
    <citation type="submission" date="2020-03" db="EMBL/GenBank/DDBJ databases">
        <title>Two novel Motilibacter sp.</title>
        <authorList>
            <person name="Liu S."/>
        </authorList>
    </citation>
    <scope>NUCLEOTIDE SEQUENCE [LARGE SCALE GENOMIC DNA]</scope>
    <source>
        <strain evidence="2 3">E257</strain>
    </source>
</reference>
<dbReference type="RefSeq" id="WP_166282729.1">
    <property type="nucleotide sequence ID" value="NZ_JAANNP010000011.1"/>
</dbReference>
<sequence length="450" mass="46060">MASKRDLVEAHAFNRRRLVTAFLSGAPGGREVEPARPARAVVAGAVLAVLVVAGAAVAGYLRPGLPDGWNDNTLVVARGSGARYVATGGTLYPVANITSARLLLPADKDFRVVLAPEDKIADEPRGSDIGIVGAPDALPERDALIQSGWSSCVDQSGQTRLRVDESPAVAPAPERSALLVDTGSDLVVITGSARFRVAENGRAAALRALGLDAVQPLRAPGSWVDLFPAGQDLAPLSVAGAGEPLPAGVGRPGGLSTYGTLVLVTEPGGSERPYVLTKQGLSPLSELAAALYQVGPSATAPVRLTQADVAQLPTAEPLYPQDWPTQTLTPLTQPVPCALLTSDPDQLPVTTLAVATDPAAAPTAAKEAVVQPAHGAVVRAVSGGVVNRGTVYLVDPTGTRFALSGSVETVLAQLGYTGLRPASVSQAWVDALRDGPELSSEAARQVVSAG</sequence>
<dbReference type="InterPro" id="IPR007795">
    <property type="entry name" value="T7SS_EccB"/>
</dbReference>
<dbReference type="NCBIfam" id="TIGR03919">
    <property type="entry name" value="T7SS_EccB"/>
    <property type="match status" value="1"/>
</dbReference>
<evidence type="ECO:0000313" key="2">
    <source>
        <dbReference type="EMBL" id="NHC14821.1"/>
    </source>
</evidence>
<feature type="transmembrane region" description="Helical" evidence="1">
    <location>
        <begin position="40"/>
        <end position="61"/>
    </location>
</feature>
<gene>
    <name evidence="2" type="primary">eccB</name>
    <name evidence="2" type="ORF">G9H71_13615</name>
</gene>
<dbReference type="PANTHER" id="PTHR40765">
    <property type="entry name" value="ESX-2 SECRETION SYSTEM ATPASE ECCB2"/>
    <property type="match status" value="1"/>
</dbReference>
<keyword evidence="1" id="KW-0472">Membrane</keyword>
<dbReference type="InterPro" id="IPR044857">
    <property type="entry name" value="T7SS_EccB_R1"/>
</dbReference>
<keyword evidence="1" id="KW-1133">Transmembrane helix</keyword>
<dbReference type="EMBL" id="JAANNP010000011">
    <property type="protein sequence ID" value="NHC14821.1"/>
    <property type="molecule type" value="Genomic_DNA"/>
</dbReference>
<organism evidence="2 3">
    <name type="scientific">Motilibacter deserti</name>
    <dbReference type="NCBI Taxonomy" id="2714956"/>
    <lineage>
        <taxon>Bacteria</taxon>
        <taxon>Bacillati</taxon>
        <taxon>Actinomycetota</taxon>
        <taxon>Actinomycetes</taxon>
        <taxon>Motilibacterales</taxon>
        <taxon>Motilibacteraceae</taxon>
        <taxon>Motilibacter</taxon>
    </lineage>
</organism>
<dbReference type="Pfam" id="PF05108">
    <property type="entry name" value="T7SS_ESX1_EccB"/>
    <property type="match status" value="1"/>
</dbReference>
<dbReference type="Gene3D" id="3.30.2390.20">
    <property type="entry name" value="Type VII secretion system EccB, repeat 1 domain"/>
    <property type="match status" value="1"/>
</dbReference>
<name>A0ABX0GYQ8_9ACTN</name>
<proteinExistence type="predicted"/>
<evidence type="ECO:0000313" key="3">
    <source>
        <dbReference type="Proteomes" id="UP000800981"/>
    </source>
</evidence>
<comment type="caution">
    <text evidence="2">The sequence shown here is derived from an EMBL/GenBank/DDBJ whole genome shotgun (WGS) entry which is preliminary data.</text>
</comment>
<accession>A0ABX0GYQ8</accession>
<dbReference type="Proteomes" id="UP000800981">
    <property type="component" value="Unassembled WGS sequence"/>
</dbReference>
<evidence type="ECO:0000256" key="1">
    <source>
        <dbReference type="SAM" id="Phobius"/>
    </source>
</evidence>